<gene>
    <name evidence="1" type="ORF">IEN85_19595</name>
</gene>
<dbReference type="EMBL" id="JACYFG010000051">
    <property type="protein sequence ID" value="MBD5781714.1"/>
    <property type="molecule type" value="Genomic_DNA"/>
</dbReference>
<dbReference type="Gene3D" id="3.40.50.150">
    <property type="entry name" value="Vaccinia Virus protein VP39"/>
    <property type="match status" value="1"/>
</dbReference>
<evidence type="ECO:0000313" key="2">
    <source>
        <dbReference type="Proteomes" id="UP000622317"/>
    </source>
</evidence>
<comment type="caution">
    <text evidence="1">The sequence shown here is derived from an EMBL/GenBank/DDBJ whole genome shotgun (WGS) entry which is preliminary data.</text>
</comment>
<organism evidence="1 2">
    <name type="scientific">Pelagicoccus enzymogenes</name>
    <dbReference type="NCBI Taxonomy" id="2773457"/>
    <lineage>
        <taxon>Bacteria</taxon>
        <taxon>Pseudomonadati</taxon>
        <taxon>Verrucomicrobiota</taxon>
        <taxon>Opitutia</taxon>
        <taxon>Puniceicoccales</taxon>
        <taxon>Pelagicoccaceae</taxon>
        <taxon>Pelagicoccus</taxon>
    </lineage>
</organism>
<protein>
    <recommendedName>
        <fullName evidence="3">SAM-dependent methyltransferase</fullName>
    </recommendedName>
</protein>
<evidence type="ECO:0008006" key="3">
    <source>
        <dbReference type="Google" id="ProtNLM"/>
    </source>
</evidence>
<evidence type="ECO:0000313" key="1">
    <source>
        <dbReference type="EMBL" id="MBD5781714.1"/>
    </source>
</evidence>
<keyword evidence="2" id="KW-1185">Reference proteome</keyword>
<proteinExistence type="predicted"/>
<dbReference type="Proteomes" id="UP000622317">
    <property type="component" value="Unassembled WGS sequence"/>
</dbReference>
<dbReference type="AlphaFoldDB" id="A0A927FC74"/>
<name>A0A927FC74_9BACT</name>
<accession>A0A927FC74</accession>
<dbReference type="InterPro" id="IPR029063">
    <property type="entry name" value="SAM-dependent_MTases_sf"/>
</dbReference>
<reference evidence="1" key="1">
    <citation type="submission" date="2020-09" db="EMBL/GenBank/DDBJ databases">
        <title>Pelagicoccus enzymogenes sp. nov. with an EPS production, isolated from marine sediment.</title>
        <authorList>
            <person name="Feng X."/>
        </authorList>
    </citation>
    <scope>NUCLEOTIDE SEQUENCE</scope>
    <source>
        <strain evidence="1">NFK12</strain>
    </source>
</reference>
<dbReference type="RefSeq" id="WP_191618797.1">
    <property type="nucleotide sequence ID" value="NZ_JACYFG010000051.1"/>
</dbReference>
<sequence>MSQNLFELKSIYFFGRPYAELLKCFGIEESALLGKSVLECPSGPSSFVVEANARGIDAVGVDPLFYRSPQAIRDLALADFRVMFDRVRAASGKFVKRTYNSVEEAEEVRRRGLLRFLQDYSIGKALGRYREGALPYLEFDDRSFEVVLCGHLLFIYADSLDLDFHRAAIRELCRVANREVRIHPIVDNGSERYPHLDALLEQADELGFDSRIQDVDHEFFAGTNRTLVLERR</sequence>